<reference evidence="6" key="1">
    <citation type="submission" date="2018-12" db="EMBL/GenBank/DDBJ databases">
        <title>Tengunoibacter tsumagoiensis gen. nov., sp. nov., Dictyobacter kobayashii sp. nov., D. alpinus sp. nov., and D. joshuensis sp. nov. and description of Dictyobacteraceae fam. nov. within the order Ktedonobacterales isolated from Tengu-no-mugimeshi.</title>
        <authorList>
            <person name="Wang C.M."/>
            <person name="Zheng Y."/>
            <person name="Sakai Y."/>
            <person name="Toyoda A."/>
            <person name="Minakuchi Y."/>
            <person name="Abe K."/>
            <person name="Yokota A."/>
            <person name="Yabe S."/>
        </authorList>
    </citation>
    <scope>NUCLEOTIDE SEQUENCE [LARGE SCALE GENOMIC DNA]</scope>
    <source>
        <strain evidence="6">Uno16</strain>
    </source>
</reference>
<dbReference type="Proteomes" id="UP000287171">
    <property type="component" value="Unassembled WGS sequence"/>
</dbReference>
<evidence type="ECO:0000256" key="2">
    <source>
        <dbReference type="ARBA" id="ARBA00023125"/>
    </source>
</evidence>
<dbReference type="PANTHER" id="PTHR33204:SF29">
    <property type="entry name" value="TRANSCRIPTIONAL REGULATOR"/>
    <property type="match status" value="1"/>
</dbReference>
<evidence type="ECO:0000313" key="6">
    <source>
        <dbReference type="Proteomes" id="UP000287171"/>
    </source>
</evidence>
<sequence length="118" mass="13368">MKKTHYTCGLDVVLELIEGKWKFLVLWNLASGPKRFGELRRLVGGVSEKMLIQELKEMVADNITIRQDFKEVPPKVVYSLTESGMALAEACKPLCMLGTEIANREGLTIRPFELSLER</sequence>
<dbReference type="SUPFAM" id="SSF46785">
    <property type="entry name" value="Winged helix' DNA-binding domain"/>
    <property type="match status" value="1"/>
</dbReference>
<keyword evidence="1" id="KW-0805">Transcription regulation</keyword>
<dbReference type="RefSeq" id="WP_126631161.1">
    <property type="nucleotide sequence ID" value="NZ_BIFT01000002.1"/>
</dbReference>
<dbReference type="PROSITE" id="PS51118">
    <property type="entry name" value="HTH_HXLR"/>
    <property type="match status" value="1"/>
</dbReference>
<keyword evidence="3" id="KW-0804">Transcription</keyword>
<dbReference type="InterPro" id="IPR002577">
    <property type="entry name" value="HTH_HxlR"/>
</dbReference>
<dbReference type="EMBL" id="BIFT01000002">
    <property type="protein sequence ID" value="GCE31169.1"/>
    <property type="molecule type" value="Genomic_DNA"/>
</dbReference>
<evidence type="ECO:0000256" key="1">
    <source>
        <dbReference type="ARBA" id="ARBA00023015"/>
    </source>
</evidence>
<dbReference type="Gene3D" id="1.10.10.10">
    <property type="entry name" value="Winged helix-like DNA-binding domain superfamily/Winged helix DNA-binding domain"/>
    <property type="match status" value="1"/>
</dbReference>
<dbReference type="InterPro" id="IPR036388">
    <property type="entry name" value="WH-like_DNA-bd_sf"/>
</dbReference>
<dbReference type="OrthoDB" id="9791143at2"/>
<evidence type="ECO:0000259" key="4">
    <source>
        <dbReference type="PROSITE" id="PS51118"/>
    </source>
</evidence>
<dbReference type="AlphaFoldDB" id="A0A402BIK2"/>
<evidence type="ECO:0000313" key="5">
    <source>
        <dbReference type="EMBL" id="GCE31169.1"/>
    </source>
</evidence>
<dbReference type="Pfam" id="PF01638">
    <property type="entry name" value="HxlR"/>
    <property type="match status" value="1"/>
</dbReference>
<comment type="caution">
    <text evidence="5">The sequence shown here is derived from an EMBL/GenBank/DDBJ whole genome shotgun (WGS) entry which is preliminary data.</text>
</comment>
<protein>
    <submittedName>
        <fullName evidence="5">Transcriptional regulator</fullName>
    </submittedName>
</protein>
<proteinExistence type="predicted"/>
<keyword evidence="2" id="KW-0238">DNA-binding</keyword>
<evidence type="ECO:0000256" key="3">
    <source>
        <dbReference type="ARBA" id="ARBA00023163"/>
    </source>
</evidence>
<dbReference type="PANTHER" id="PTHR33204">
    <property type="entry name" value="TRANSCRIPTIONAL REGULATOR, MARR FAMILY"/>
    <property type="match status" value="1"/>
</dbReference>
<organism evidence="5 6">
    <name type="scientific">Dictyobacter alpinus</name>
    <dbReference type="NCBI Taxonomy" id="2014873"/>
    <lineage>
        <taxon>Bacteria</taxon>
        <taxon>Bacillati</taxon>
        <taxon>Chloroflexota</taxon>
        <taxon>Ktedonobacteria</taxon>
        <taxon>Ktedonobacterales</taxon>
        <taxon>Dictyobacteraceae</taxon>
        <taxon>Dictyobacter</taxon>
    </lineage>
</organism>
<accession>A0A402BIK2</accession>
<feature type="domain" description="HTH hxlR-type" evidence="4">
    <location>
        <begin position="8"/>
        <end position="106"/>
    </location>
</feature>
<name>A0A402BIK2_9CHLR</name>
<gene>
    <name evidence="5" type="ORF">KDA_66530</name>
</gene>
<keyword evidence="6" id="KW-1185">Reference proteome</keyword>
<dbReference type="InterPro" id="IPR036390">
    <property type="entry name" value="WH_DNA-bd_sf"/>
</dbReference>
<dbReference type="GO" id="GO:0003677">
    <property type="term" value="F:DNA binding"/>
    <property type="evidence" value="ECO:0007669"/>
    <property type="project" value="UniProtKB-KW"/>
</dbReference>